<keyword evidence="11" id="KW-0472">Membrane</keyword>
<dbReference type="InterPro" id="IPR003594">
    <property type="entry name" value="HATPase_dom"/>
</dbReference>
<evidence type="ECO:0000313" key="16">
    <source>
        <dbReference type="EMBL" id="GAB0058671.1"/>
    </source>
</evidence>
<keyword evidence="11" id="KW-1133">Transmembrane helix</keyword>
<comment type="subcellular location">
    <subcellularLocation>
        <location evidence="2">Membrane</location>
    </subcellularLocation>
</comment>
<dbReference type="GO" id="GO:0004673">
    <property type="term" value="F:protein histidine kinase activity"/>
    <property type="evidence" value="ECO:0007669"/>
    <property type="project" value="UniProtKB-EC"/>
</dbReference>
<dbReference type="InterPro" id="IPR003661">
    <property type="entry name" value="HisK_dim/P_dom"/>
</dbReference>
<protein>
    <recommendedName>
        <fullName evidence="3">histidine kinase</fullName>
        <ecNumber evidence="3">2.7.13.3</ecNumber>
    </recommendedName>
</protein>
<dbReference type="InterPro" id="IPR003660">
    <property type="entry name" value="HAMP_dom"/>
</dbReference>
<dbReference type="SUPFAM" id="SSF158472">
    <property type="entry name" value="HAMP domain-like"/>
    <property type="match status" value="1"/>
</dbReference>
<feature type="domain" description="HAMP" evidence="14">
    <location>
        <begin position="192"/>
        <end position="244"/>
    </location>
</feature>
<dbReference type="Gene3D" id="1.10.287.130">
    <property type="match status" value="1"/>
</dbReference>
<dbReference type="SMART" id="SM00448">
    <property type="entry name" value="REC"/>
    <property type="match status" value="1"/>
</dbReference>
<dbReference type="SUPFAM" id="SSF47384">
    <property type="entry name" value="Homodimeric domain of signal transducing histidine kinase"/>
    <property type="match status" value="1"/>
</dbReference>
<dbReference type="InterPro" id="IPR036641">
    <property type="entry name" value="HPT_dom_sf"/>
</dbReference>
<dbReference type="InterPro" id="IPR001789">
    <property type="entry name" value="Sig_transdc_resp-reg_receiver"/>
</dbReference>
<dbReference type="SMART" id="SM00387">
    <property type="entry name" value="HATPase_c"/>
    <property type="match status" value="1"/>
</dbReference>
<dbReference type="SMART" id="SM00388">
    <property type="entry name" value="HisKA"/>
    <property type="match status" value="1"/>
</dbReference>
<dbReference type="PROSITE" id="PS50885">
    <property type="entry name" value="HAMP"/>
    <property type="match status" value="1"/>
</dbReference>
<dbReference type="Pfam" id="PF02518">
    <property type="entry name" value="HATPase_c"/>
    <property type="match status" value="1"/>
</dbReference>
<dbReference type="RefSeq" id="WP_420906392.1">
    <property type="nucleotide sequence ID" value="NZ_BAAFGK010000005.1"/>
</dbReference>
<feature type="domain" description="Response regulatory" evidence="13">
    <location>
        <begin position="513"/>
        <end position="629"/>
    </location>
</feature>
<dbReference type="Gene3D" id="6.10.340.10">
    <property type="match status" value="1"/>
</dbReference>
<evidence type="ECO:0000259" key="15">
    <source>
        <dbReference type="PROSITE" id="PS50894"/>
    </source>
</evidence>
<keyword evidence="11" id="KW-0812">Transmembrane</keyword>
<dbReference type="PROSITE" id="PS50894">
    <property type="entry name" value="HPT"/>
    <property type="match status" value="1"/>
</dbReference>
<keyword evidence="7" id="KW-0902">Two-component regulatory system</keyword>
<dbReference type="PROSITE" id="PS50110">
    <property type="entry name" value="RESPONSE_REGULATORY"/>
    <property type="match status" value="1"/>
</dbReference>
<dbReference type="Gene3D" id="1.20.120.160">
    <property type="entry name" value="HPT domain"/>
    <property type="match status" value="1"/>
</dbReference>
<evidence type="ECO:0000256" key="10">
    <source>
        <dbReference type="SAM" id="MobiDB-lite"/>
    </source>
</evidence>
<evidence type="ECO:0000259" key="12">
    <source>
        <dbReference type="PROSITE" id="PS50109"/>
    </source>
</evidence>
<evidence type="ECO:0000256" key="3">
    <source>
        <dbReference type="ARBA" id="ARBA00012438"/>
    </source>
</evidence>
<dbReference type="SUPFAM" id="SSF47226">
    <property type="entry name" value="Histidine-containing phosphotransfer domain, HPT domain"/>
    <property type="match status" value="1"/>
</dbReference>
<dbReference type="SMART" id="SM00304">
    <property type="entry name" value="HAMP"/>
    <property type="match status" value="1"/>
</dbReference>
<feature type="modified residue" description="4-aspartylphosphate" evidence="9">
    <location>
        <position position="562"/>
    </location>
</feature>
<dbReference type="Pfam" id="PF01627">
    <property type="entry name" value="Hpt"/>
    <property type="match status" value="1"/>
</dbReference>
<dbReference type="InterPro" id="IPR005467">
    <property type="entry name" value="His_kinase_dom"/>
</dbReference>
<dbReference type="InterPro" id="IPR004358">
    <property type="entry name" value="Sig_transdc_His_kin-like_C"/>
</dbReference>
<keyword evidence="6 16" id="KW-0418">Kinase</keyword>
<dbReference type="PANTHER" id="PTHR45339">
    <property type="entry name" value="HYBRID SIGNAL TRANSDUCTION HISTIDINE KINASE J"/>
    <property type="match status" value="1"/>
</dbReference>
<evidence type="ECO:0000259" key="14">
    <source>
        <dbReference type="PROSITE" id="PS50885"/>
    </source>
</evidence>
<keyword evidence="17" id="KW-1185">Reference proteome</keyword>
<reference evidence="16 17" key="1">
    <citation type="submission" date="2024-05" db="EMBL/GenBank/DDBJ databases">
        <authorList>
            <consortium name="Candidatus Magnetaquicoccaceae bacterium FCR-1 genome sequencing consortium"/>
            <person name="Shimoshige H."/>
            <person name="Shimamura S."/>
            <person name="Taoka A."/>
            <person name="Kobayashi H."/>
            <person name="Maekawa T."/>
        </authorList>
    </citation>
    <scope>NUCLEOTIDE SEQUENCE [LARGE SCALE GENOMIC DNA]</scope>
    <source>
        <strain evidence="16 17">FCR-1</strain>
    </source>
</reference>
<dbReference type="PROSITE" id="PS50109">
    <property type="entry name" value="HIS_KIN"/>
    <property type="match status" value="1"/>
</dbReference>
<dbReference type="SUPFAM" id="SSF52172">
    <property type="entry name" value="CheY-like"/>
    <property type="match status" value="1"/>
</dbReference>
<feature type="modified residue" description="Phosphohistidine" evidence="8">
    <location>
        <position position="712"/>
    </location>
</feature>
<reference evidence="16 17" key="2">
    <citation type="submission" date="2024-09" db="EMBL/GenBank/DDBJ databases">
        <title>Draft genome sequence of Candidatus Magnetaquicoccaceae bacterium FCR-1.</title>
        <authorList>
            <person name="Shimoshige H."/>
            <person name="Shimamura S."/>
            <person name="Taoka A."/>
            <person name="Kobayashi H."/>
            <person name="Maekawa T."/>
        </authorList>
    </citation>
    <scope>NUCLEOTIDE SEQUENCE [LARGE SCALE GENOMIC DNA]</scope>
    <source>
        <strain evidence="16 17">FCR-1</strain>
    </source>
</reference>
<evidence type="ECO:0000256" key="1">
    <source>
        <dbReference type="ARBA" id="ARBA00000085"/>
    </source>
</evidence>
<dbReference type="Proteomes" id="UP001628193">
    <property type="component" value="Unassembled WGS sequence"/>
</dbReference>
<gene>
    <name evidence="16" type="primary">rcsC_76</name>
    <name evidence="16" type="ORF">SIID45300_03024</name>
</gene>
<feature type="transmembrane region" description="Helical" evidence="11">
    <location>
        <begin position="170"/>
        <end position="188"/>
    </location>
</feature>
<dbReference type="CDD" id="cd00082">
    <property type="entry name" value="HisKA"/>
    <property type="match status" value="1"/>
</dbReference>
<accession>A0ABQ0CCQ4</accession>
<feature type="domain" description="HPt" evidence="15">
    <location>
        <begin position="672"/>
        <end position="763"/>
    </location>
</feature>
<evidence type="ECO:0000256" key="11">
    <source>
        <dbReference type="SAM" id="Phobius"/>
    </source>
</evidence>
<evidence type="ECO:0000256" key="2">
    <source>
        <dbReference type="ARBA" id="ARBA00004370"/>
    </source>
</evidence>
<dbReference type="InterPro" id="IPR036097">
    <property type="entry name" value="HisK_dim/P_sf"/>
</dbReference>
<dbReference type="EC" id="2.7.13.3" evidence="3"/>
<evidence type="ECO:0000256" key="9">
    <source>
        <dbReference type="PROSITE-ProRule" id="PRU00169"/>
    </source>
</evidence>
<keyword evidence="5 16" id="KW-0808">Transferase</keyword>
<dbReference type="PRINTS" id="PR00344">
    <property type="entry name" value="BCTRLSENSOR"/>
</dbReference>
<feature type="region of interest" description="Disordered" evidence="10">
    <location>
        <begin position="636"/>
        <end position="656"/>
    </location>
</feature>
<evidence type="ECO:0000313" key="17">
    <source>
        <dbReference type="Proteomes" id="UP001628193"/>
    </source>
</evidence>
<dbReference type="InterPro" id="IPR033417">
    <property type="entry name" value="CHASE8"/>
</dbReference>
<dbReference type="Gene3D" id="3.30.565.10">
    <property type="entry name" value="Histidine kinase-like ATPase, C-terminal domain"/>
    <property type="match status" value="1"/>
</dbReference>
<dbReference type="Gene3D" id="3.40.50.2300">
    <property type="match status" value="1"/>
</dbReference>
<proteinExistence type="predicted"/>
<dbReference type="InterPro" id="IPR008207">
    <property type="entry name" value="Sig_transdc_His_kin_Hpt_dom"/>
</dbReference>
<keyword evidence="4 9" id="KW-0597">Phosphoprotein</keyword>
<comment type="caution">
    <text evidence="16">The sequence shown here is derived from an EMBL/GenBank/DDBJ whole genome shotgun (WGS) entry which is preliminary data.</text>
</comment>
<dbReference type="EMBL" id="BAAFGK010000005">
    <property type="protein sequence ID" value="GAB0058671.1"/>
    <property type="molecule type" value="Genomic_DNA"/>
</dbReference>
<sequence length="861" mass="94822">MGPGEGLIGWFTDLSIRRKLMLIMTLLSWGTLLLAAVAFSIAEYLQEKESLTEQIRTQATIIAFNSRAALAFDDPETARRMLSALEANDNIHGAALYTAEGRLFAKFTRPYQDEDPILTVPTNPLEASISFDRGELTLRQPIRLDETLVGAILINAHLDEFGARTVERTVIILAILLVTLSLTFFLALRMQRLIIRPIESLRAAASAIGQGDFDTPIPVHSQDEIGQLALSFRRMRQDLARERAALEQATRAKSVFLANMSHEIRTPMNAIIGLTELALPHPMEERTRSFLHKIAGSSRALLRILNDILDFSKIEAGKLDLEHAPFTLREVLTHLENLFADQAKEKRITLQLDSPDLYPEPLIGDALRLEQVLSNLIGNALKFTEPGDGRVTLTITPLTTTPEWIELAFSIQDTGVGIDPERRDHLFDAFTQADNSITRRYGGSGLGLAICKRLVEMMEGRIEVKSTLGQGSTFRFTARFTPATPGNASRLRERETGGAIDAREVIARIGGARVLLAEDNPINQLVAIEILNGLCLATEVVENGQLAIEKLHAESFDLVLMDLQMPVMDGYAATRALRAEERFRDLPIVAMTAHAMNGDRALSLAHGLNDHLTKPIDKQALHAALLRWIPPREGIGAGSAEKHPAQPVPASETPTSIPGIDLEAALERLNGKWPLLRRMLIDFAAQHAEAPQQLDRLLADPGASDAAFRYIHTFKGMAGNLGADNLHAVARRIEVAIRDHDHDRLPDALLDFRRELAELLVTIGSLPGTAAVVEDPGITTDPGPDRDALISLVRPLAESIRGNDFQALAQLEQLAGLARRADTAAHFERIGEALDRFAFEEARGELRLLAKHWGIADGEWT</sequence>
<dbReference type="Pfam" id="PF00072">
    <property type="entry name" value="Response_reg"/>
    <property type="match status" value="1"/>
</dbReference>
<evidence type="ECO:0000256" key="4">
    <source>
        <dbReference type="ARBA" id="ARBA00022553"/>
    </source>
</evidence>
<dbReference type="SUPFAM" id="SSF55874">
    <property type="entry name" value="ATPase domain of HSP90 chaperone/DNA topoisomerase II/histidine kinase"/>
    <property type="match status" value="1"/>
</dbReference>
<dbReference type="CDD" id="cd17546">
    <property type="entry name" value="REC_hyHK_CKI1_RcsC-like"/>
    <property type="match status" value="1"/>
</dbReference>
<dbReference type="Pfam" id="PF00512">
    <property type="entry name" value="HisKA"/>
    <property type="match status" value="1"/>
</dbReference>
<comment type="catalytic activity">
    <reaction evidence="1">
        <text>ATP + protein L-histidine = ADP + protein N-phospho-L-histidine.</text>
        <dbReference type="EC" id="2.7.13.3"/>
    </reaction>
</comment>
<evidence type="ECO:0000256" key="5">
    <source>
        <dbReference type="ARBA" id="ARBA00022679"/>
    </source>
</evidence>
<dbReference type="CDD" id="cd00088">
    <property type="entry name" value="HPT"/>
    <property type="match status" value="1"/>
</dbReference>
<feature type="domain" description="Histidine kinase" evidence="12">
    <location>
        <begin position="259"/>
        <end position="482"/>
    </location>
</feature>
<dbReference type="InterPro" id="IPR011006">
    <property type="entry name" value="CheY-like_superfamily"/>
</dbReference>
<evidence type="ECO:0000256" key="6">
    <source>
        <dbReference type="ARBA" id="ARBA00022777"/>
    </source>
</evidence>
<dbReference type="Pfam" id="PF00672">
    <property type="entry name" value="HAMP"/>
    <property type="match status" value="1"/>
</dbReference>
<organism evidence="16 17">
    <name type="scientific">Candidatus Magnetaquiglobus chichijimensis</name>
    <dbReference type="NCBI Taxonomy" id="3141448"/>
    <lineage>
        <taxon>Bacteria</taxon>
        <taxon>Pseudomonadati</taxon>
        <taxon>Pseudomonadota</taxon>
        <taxon>Magnetococcia</taxon>
        <taxon>Magnetococcales</taxon>
        <taxon>Candidatus Magnetaquicoccaceae</taxon>
        <taxon>Candidatus Magnetaquiglobus</taxon>
    </lineage>
</organism>
<dbReference type="Pfam" id="PF17152">
    <property type="entry name" value="CHASE8"/>
    <property type="match status" value="1"/>
</dbReference>
<dbReference type="PANTHER" id="PTHR45339:SF5">
    <property type="entry name" value="HISTIDINE KINASE"/>
    <property type="match status" value="1"/>
</dbReference>
<evidence type="ECO:0000256" key="8">
    <source>
        <dbReference type="PROSITE-ProRule" id="PRU00110"/>
    </source>
</evidence>
<evidence type="ECO:0000259" key="13">
    <source>
        <dbReference type="PROSITE" id="PS50110"/>
    </source>
</evidence>
<dbReference type="CDD" id="cd16922">
    <property type="entry name" value="HATPase_EvgS-ArcB-TorS-like"/>
    <property type="match status" value="1"/>
</dbReference>
<dbReference type="CDD" id="cd06225">
    <property type="entry name" value="HAMP"/>
    <property type="match status" value="1"/>
</dbReference>
<name>A0ABQ0CCQ4_9PROT</name>
<evidence type="ECO:0000256" key="7">
    <source>
        <dbReference type="ARBA" id="ARBA00023012"/>
    </source>
</evidence>
<dbReference type="InterPro" id="IPR036890">
    <property type="entry name" value="HATPase_C_sf"/>
</dbReference>
<feature type="transmembrane region" description="Helical" evidence="11">
    <location>
        <begin position="20"/>
        <end position="42"/>
    </location>
</feature>